<evidence type="ECO:0000259" key="9">
    <source>
        <dbReference type="PROSITE" id="PS50122"/>
    </source>
</evidence>
<gene>
    <name evidence="5 10" type="primary">cheB</name>
    <name evidence="10" type="ORF">ENQ87_12370</name>
</gene>
<comment type="PTM">
    <text evidence="5">Phosphorylated by CheA. Phosphorylation of the N-terminal regulatory domain activates the methylesterase activity.</text>
</comment>
<dbReference type="NCBIfam" id="NF009206">
    <property type="entry name" value="PRK12555.1"/>
    <property type="match status" value="1"/>
</dbReference>
<dbReference type="GO" id="GO:0008168">
    <property type="term" value="F:methyltransferase activity"/>
    <property type="evidence" value="ECO:0007669"/>
    <property type="project" value="UniProtKB-KW"/>
</dbReference>
<dbReference type="PANTHER" id="PTHR42872">
    <property type="entry name" value="PROTEIN-GLUTAMATE METHYLESTERASE/PROTEIN-GLUTAMINE GLUTAMINASE"/>
    <property type="match status" value="1"/>
</dbReference>
<comment type="catalytic activity">
    <reaction evidence="4 5">
        <text>[protein]-L-glutamate 5-O-methyl ester + H2O = L-glutamyl-[protein] + methanol + H(+)</text>
        <dbReference type="Rhea" id="RHEA:23236"/>
        <dbReference type="Rhea" id="RHEA-COMP:10208"/>
        <dbReference type="Rhea" id="RHEA-COMP:10311"/>
        <dbReference type="ChEBI" id="CHEBI:15377"/>
        <dbReference type="ChEBI" id="CHEBI:15378"/>
        <dbReference type="ChEBI" id="CHEBI:17790"/>
        <dbReference type="ChEBI" id="CHEBI:29973"/>
        <dbReference type="ChEBI" id="CHEBI:82795"/>
        <dbReference type="EC" id="3.1.1.61"/>
    </reaction>
</comment>
<keyword evidence="3 5" id="KW-0378">Hydrolase</keyword>
<dbReference type="SMART" id="SM00448">
    <property type="entry name" value="REC"/>
    <property type="match status" value="1"/>
</dbReference>
<keyword evidence="10" id="KW-0808">Transferase</keyword>
<dbReference type="SUPFAM" id="SSF52738">
    <property type="entry name" value="Methylesterase CheB, C-terminal domain"/>
    <property type="match status" value="1"/>
</dbReference>
<dbReference type="HAMAP" id="MF_00099">
    <property type="entry name" value="CheB_chemtxs"/>
    <property type="match status" value="1"/>
</dbReference>
<evidence type="ECO:0000256" key="1">
    <source>
        <dbReference type="ARBA" id="ARBA00022490"/>
    </source>
</evidence>
<dbReference type="PANTHER" id="PTHR42872:SF6">
    <property type="entry name" value="PROTEIN-GLUTAMATE METHYLESTERASE_PROTEIN-GLUTAMINE GLUTAMINASE"/>
    <property type="match status" value="1"/>
</dbReference>
<keyword evidence="10" id="KW-0489">Methyltransferase</keyword>
<dbReference type="GO" id="GO:0008984">
    <property type="term" value="F:protein-glutamate methylesterase activity"/>
    <property type="evidence" value="ECO:0007669"/>
    <property type="project" value="UniProtKB-UniRule"/>
</dbReference>
<organism evidence="10">
    <name type="scientific">Geobacter metallireducens</name>
    <dbReference type="NCBI Taxonomy" id="28232"/>
    <lineage>
        <taxon>Bacteria</taxon>
        <taxon>Pseudomonadati</taxon>
        <taxon>Thermodesulfobacteriota</taxon>
        <taxon>Desulfuromonadia</taxon>
        <taxon>Geobacterales</taxon>
        <taxon>Geobacteraceae</taxon>
        <taxon>Geobacter</taxon>
    </lineage>
</organism>
<evidence type="ECO:0000256" key="2">
    <source>
        <dbReference type="ARBA" id="ARBA00022500"/>
    </source>
</evidence>
<keyword evidence="5 7" id="KW-0597">Phosphoprotein</keyword>
<comment type="similarity">
    <text evidence="5">Belongs to the CheB family.</text>
</comment>
<sequence length="347" mass="36519">MVKVLIVDDSASVRMFLRELLAADPGIEVIGTAADGDDAVEAVARLNPDVVTMDIYMPRMNGLIATRRIMETHPIPIVVVSGDLDAEEVASTFRAMEAGAVTALPRPQGPGHPDHDRQARSFVQTVKLMAEVRVVKRWPQRDRSAPLPVPPRQAMVPAGLKAVAIGASTGGPMVIQTILAGLPANFPVPVLIVQHMALGFITGFAEWLNLSSSLPVQIAGNGDRLLPGRAYVAPDGFHMVVTDDGTAVELKSTPPENGLRPSVSALFRSVTQAFGARAAGVLLTGMGSDGAGELKRLKEAGAVTIVQDRESSVIHGMPGEALKLGAATHTLPPERIVTALAGLAMEK</sequence>
<feature type="domain" description="CheB-type methylesterase" evidence="9">
    <location>
        <begin position="156"/>
        <end position="340"/>
    </location>
</feature>
<comment type="subcellular location">
    <subcellularLocation>
        <location evidence="5">Cytoplasm</location>
    </subcellularLocation>
</comment>
<feature type="modified residue" description="4-aspartylphosphate" evidence="5 7">
    <location>
        <position position="54"/>
    </location>
</feature>
<dbReference type="GO" id="GO:0032259">
    <property type="term" value="P:methylation"/>
    <property type="evidence" value="ECO:0007669"/>
    <property type="project" value="UniProtKB-KW"/>
</dbReference>
<evidence type="ECO:0000256" key="6">
    <source>
        <dbReference type="PROSITE-ProRule" id="PRU00050"/>
    </source>
</evidence>
<keyword evidence="1 5" id="KW-0963">Cytoplasm</keyword>
<dbReference type="GO" id="GO:0050568">
    <property type="term" value="F:protein-glutamine glutaminase activity"/>
    <property type="evidence" value="ECO:0007669"/>
    <property type="project" value="UniProtKB-UniRule"/>
</dbReference>
<dbReference type="GO" id="GO:0006935">
    <property type="term" value="P:chemotaxis"/>
    <property type="evidence" value="ECO:0007669"/>
    <property type="project" value="UniProtKB-UniRule"/>
</dbReference>
<dbReference type="EC" id="3.1.1.61" evidence="5"/>
<keyword evidence="2 5" id="KW-0145">Chemotaxis</keyword>
<protein>
    <recommendedName>
        <fullName evidence="5">Protein-glutamate methylesterase/protein-glutamine glutaminase</fullName>
        <ecNumber evidence="5">3.1.1.61</ecNumber>
        <ecNumber evidence="5">3.5.1.44</ecNumber>
    </recommendedName>
</protein>
<dbReference type="GO" id="GO:0005737">
    <property type="term" value="C:cytoplasm"/>
    <property type="evidence" value="ECO:0007669"/>
    <property type="project" value="UniProtKB-SubCell"/>
</dbReference>
<dbReference type="CDD" id="cd17541">
    <property type="entry name" value="REC_CheB-like"/>
    <property type="match status" value="1"/>
</dbReference>
<dbReference type="SUPFAM" id="SSF52172">
    <property type="entry name" value="CheY-like"/>
    <property type="match status" value="1"/>
</dbReference>
<dbReference type="CDD" id="cd16432">
    <property type="entry name" value="CheB_Rec"/>
    <property type="match status" value="1"/>
</dbReference>
<dbReference type="AlphaFoldDB" id="A0A831UEC5"/>
<dbReference type="Pfam" id="PF00072">
    <property type="entry name" value="Response_reg"/>
    <property type="match status" value="1"/>
</dbReference>
<dbReference type="Gene3D" id="3.40.50.2300">
    <property type="match status" value="1"/>
</dbReference>
<dbReference type="PROSITE" id="PS50110">
    <property type="entry name" value="RESPONSE_REGULATORY"/>
    <property type="match status" value="1"/>
</dbReference>
<dbReference type="NCBIfam" id="NF001965">
    <property type="entry name" value="PRK00742.1"/>
    <property type="match status" value="1"/>
</dbReference>
<dbReference type="InterPro" id="IPR000673">
    <property type="entry name" value="Sig_transdc_resp-reg_Me-estase"/>
</dbReference>
<comment type="caution">
    <text evidence="10">The sequence shown here is derived from an EMBL/GenBank/DDBJ whole genome shotgun (WGS) entry which is preliminary data.</text>
</comment>
<dbReference type="Gene3D" id="3.40.50.180">
    <property type="entry name" value="Methylesterase CheB, C-terminal domain"/>
    <property type="match status" value="1"/>
</dbReference>
<feature type="active site" evidence="5 6">
    <location>
        <position position="195"/>
    </location>
</feature>
<dbReference type="InterPro" id="IPR001789">
    <property type="entry name" value="Sig_transdc_resp-reg_receiver"/>
</dbReference>
<dbReference type="PROSITE" id="PS50122">
    <property type="entry name" value="CHEB"/>
    <property type="match status" value="1"/>
</dbReference>
<dbReference type="GO" id="GO:0000156">
    <property type="term" value="F:phosphorelay response regulator activity"/>
    <property type="evidence" value="ECO:0007669"/>
    <property type="project" value="InterPro"/>
</dbReference>
<evidence type="ECO:0000259" key="8">
    <source>
        <dbReference type="PROSITE" id="PS50110"/>
    </source>
</evidence>
<reference evidence="10" key="1">
    <citation type="journal article" date="2020" name="mSystems">
        <title>Genome- and Community-Level Interaction Insights into Carbon Utilization and Element Cycling Functions of Hydrothermarchaeota in Hydrothermal Sediment.</title>
        <authorList>
            <person name="Zhou Z."/>
            <person name="Liu Y."/>
            <person name="Xu W."/>
            <person name="Pan J."/>
            <person name="Luo Z.H."/>
            <person name="Li M."/>
        </authorList>
    </citation>
    <scope>NUCLEOTIDE SEQUENCE [LARGE SCALE GENOMIC DNA]</scope>
    <source>
        <strain evidence="10">SpSt-349</strain>
    </source>
</reference>
<dbReference type="InterPro" id="IPR011006">
    <property type="entry name" value="CheY-like_superfamily"/>
</dbReference>
<evidence type="ECO:0000313" key="10">
    <source>
        <dbReference type="EMBL" id="HEN43140.1"/>
    </source>
</evidence>
<dbReference type="EMBL" id="DSOV01000056">
    <property type="protein sequence ID" value="HEN43140.1"/>
    <property type="molecule type" value="Genomic_DNA"/>
</dbReference>
<feature type="active site" evidence="5 6">
    <location>
        <position position="289"/>
    </location>
</feature>
<comment type="function">
    <text evidence="5">Involved in chemotaxis. Part of a chemotaxis signal transduction system that modulates chemotaxis in response to various stimuli. Catalyzes the demethylation of specific methylglutamate residues introduced into the chemoreceptors (methyl-accepting chemotaxis proteins or MCP) by CheR. Also mediates the irreversible deamidation of specific glutamine residues to glutamic acid.</text>
</comment>
<dbReference type="InterPro" id="IPR035909">
    <property type="entry name" value="CheB_C"/>
</dbReference>
<evidence type="ECO:0000256" key="3">
    <source>
        <dbReference type="ARBA" id="ARBA00022801"/>
    </source>
</evidence>
<feature type="active site" evidence="5 6">
    <location>
        <position position="168"/>
    </location>
</feature>
<name>A0A831UEC5_GEOME</name>
<evidence type="ECO:0000256" key="4">
    <source>
        <dbReference type="ARBA" id="ARBA00048267"/>
    </source>
</evidence>
<dbReference type="InterPro" id="IPR008248">
    <property type="entry name" value="CheB-like"/>
</dbReference>
<dbReference type="EC" id="3.5.1.44" evidence="5"/>
<comment type="domain">
    <text evidence="5">Contains a C-terminal catalytic domain, and an N-terminal region which modulates catalytic activity.</text>
</comment>
<accession>A0A831UEC5</accession>
<feature type="domain" description="Response regulatory" evidence="8">
    <location>
        <begin position="3"/>
        <end position="121"/>
    </location>
</feature>
<dbReference type="PIRSF" id="PIRSF000876">
    <property type="entry name" value="RR_chemtxs_CheB"/>
    <property type="match status" value="1"/>
</dbReference>
<proteinExistence type="inferred from homology"/>
<comment type="catalytic activity">
    <reaction evidence="5">
        <text>L-glutaminyl-[protein] + H2O = L-glutamyl-[protein] + NH4(+)</text>
        <dbReference type="Rhea" id="RHEA:16441"/>
        <dbReference type="Rhea" id="RHEA-COMP:10207"/>
        <dbReference type="Rhea" id="RHEA-COMP:10208"/>
        <dbReference type="ChEBI" id="CHEBI:15377"/>
        <dbReference type="ChEBI" id="CHEBI:28938"/>
        <dbReference type="ChEBI" id="CHEBI:29973"/>
        <dbReference type="ChEBI" id="CHEBI:30011"/>
        <dbReference type="EC" id="3.5.1.44"/>
    </reaction>
</comment>
<dbReference type="Pfam" id="PF01339">
    <property type="entry name" value="CheB_methylest"/>
    <property type="match status" value="1"/>
</dbReference>
<evidence type="ECO:0000256" key="7">
    <source>
        <dbReference type="PROSITE-ProRule" id="PRU00169"/>
    </source>
</evidence>
<evidence type="ECO:0000256" key="5">
    <source>
        <dbReference type="HAMAP-Rule" id="MF_00099"/>
    </source>
</evidence>